<dbReference type="eggNOG" id="KOG0987">
    <property type="taxonomic scope" value="Eukaryota"/>
</dbReference>
<dbReference type="Gramene" id="KQL01173">
    <property type="protein sequence ID" value="KQL01173"/>
    <property type="gene ID" value="SETIT_015550mg"/>
</dbReference>
<accession>A0A0Q3RQI2</accession>
<name>A0A0Q3RQI2_SETIT</name>
<evidence type="ECO:0000313" key="2">
    <source>
        <dbReference type="EnsemblPlants" id="KQL01173"/>
    </source>
</evidence>
<reference evidence="3" key="1">
    <citation type="journal article" date="2012" name="Nat. Biotechnol.">
        <title>Reference genome sequence of the model plant Setaria.</title>
        <authorList>
            <person name="Bennetzen J.L."/>
            <person name="Schmutz J."/>
            <person name="Wang H."/>
            <person name="Percifield R."/>
            <person name="Hawkins J."/>
            <person name="Pontaroli A.C."/>
            <person name="Estep M."/>
            <person name="Feng L."/>
            <person name="Vaughn J.N."/>
            <person name="Grimwood J."/>
            <person name="Jenkins J."/>
            <person name="Barry K."/>
            <person name="Lindquist E."/>
            <person name="Hellsten U."/>
            <person name="Deshpande S."/>
            <person name="Wang X."/>
            <person name="Wu X."/>
            <person name="Mitros T."/>
            <person name="Triplett J."/>
            <person name="Yang X."/>
            <person name="Ye C.Y."/>
            <person name="Mauro-Herrera M."/>
            <person name="Wang L."/>
            <person name="Li P."/>
            <person name="Sharma M."/>
            <person name="Sharma R."/>
            <person name="Ronald P.C."/>
            <person name="Panaud O."/>
            <person name="Kellogg E.A."/>
            <person name="Brutnell T.P."/>
            <person name="Doust A.N."/>
            <person name="Tuskan G.A."/>
            <person name="Rokhsar D."/>
            <person name="Devos K.M."/>
        </authorList>
    </citation>
    <scope>NUCLEOTIDE SEQUENCE [LARGE SCALE GENOMIC DNA]</scope>
    <source>
        <strain evidence="3">cv. Yugu1</strain>
    </source>
</reference>
<keyword evidence="3" id="KW-1185">Reference proteome</keyword>
<dbReference type="InterPro" id="IPR025476">
    <property type="entry name" value="Helitron_helicase-like"/>
</dbReference>
<evidence type="ECO:0000259" key="1">
    <source>
        <dbReference type="Pfam" id="PF14214"/>
    </source>
</evidence>
<dbReference type="Pfam" id="PF14214">
    <property type="entry name" value="Helitron_like_N"/>
    <property type="match status" value="1"/>
</dbReference>
<organism evidence="2 3">
    <name type="scientific">Setaria italica</name>
    <name type="common">Foxtail millet</name>
    <name type="synonym">Panicum italicum</name>
    <dbReference type="NCBI Taxonomy" id="4555"/>
    <lineage>
        <taxon>Eukaryota</taxon>
        <taxon>Viridiplantae</taxon>
        <taxon>Streptophyta</taxon>
        <taxon>Embryophyta</taxon>
        <taxon>Tracheophyta</taxon>
        <taxon>Spermatophyta</taxon>
        <taxon>Magnoliopsida</taxon>
        <taxon>Liliopsida</taxon>
        <taxon>Poales</taxon>
        <taxon>Poaceae</taxon>
        <taxon>PACMAD clade</taxon>
        <taxon>Panicoideae</taxon>
        <taxon>Panicodae</taxon>
        <taxon>Paniceae</taxon>
        <taxon>Cenchrinae</taxon>
        <taxon>Setaria</taxon>
    </lineage>
</organism>
<feature type="domain" description="Helitron helicase-like" evidence="1">
    <location>
        <begin position="1"/>
        <end position="80"/>
    </location>
</feature>
<dbReference type="EMBL" id="AGNK02003646">
    <property type="status" value="NOT_ANNOTATED_CDS"/>
    <property type="molecule type" value="Genomic_DNA"/>
</dbReference>
<proteinExistence type="predicted"/>
<dbReference type="STRING" id="4555.A0A0Q3RQI2"/>
<dbReference type="Proteomes" id="UP000004995">
    <property type="component" value="Unassembled WGS sequence"/>
</dbReference>
<evidence type="ECO:0000313" key="3">
    <source>
        <dbReference type="Proteomes" id="UP000004995"/>
    </source>
</evidence>
<sequence length="160" mass="18814">FGKSDIFLTMTCNPNWDDIKNVLYPIQSPQDYPDLITRVWAKLEELKRTLMDKNILGKVRAYIYVVEFQNRGLSHAHFLLIMQRKYKIMCPEQYDLLISVELPNKKKYPDLYRIVMKHMIHSTCGTLNPFCPCTRGRISCKNLRDMGTLWVPTNLDIGRT</sequence>
<dbReference type="AlphaFoldDB" id="A0A0Q3RQI2"/>
<dbReference type="EnsemblPlants" id="KQL01173">
    <property type="protein sequence ID" value="KQL01173"/>
    <property type="gene ID" value="SETIT_015550mg"/>
</dbReference>
<protein>
    <recommendedName>
        <fullName evidence="1">Helitron helicase-like domain-containing protein</fullName>
    </recommendedName>
</protein>
<dbReference type="InParanoid" id="A0A0Q3RQI2"/>
<reference evidence="2" key="2">
    <citation type="submission" date="2018-08" db="UniProtKB">
        <authorList>
            <consortium name="EnsemblPlants"/>
        </authorList>
    </citation>
    <scope>IDENTIFICATION</scope>
    <source>
        <strain evidence="2">Yugu1</strain>
    </source>
</reference>